<dbReference type="InterPro" id="IPR004408">
    <property type="entry name" value="Biotin_CoA_COase_ligase"/>
</dbReference>
<dbReference type="HOGENOM" id="CLU_051096_0_0_7"/>
<dbReference type="InterPro" id="IPR004143">
    <property type="entry name" value="BPL_LPL_catalytic"/>
</dbReference>
<feature type="DNA-binding region" description="H-T-H motif" evidence="6">
    <location>
        <begin position="13"/>
        <end position="32"/>
    </location>
</feature>
<keyword evidence="6" id="KW-0804">Transcription</keyword>
<dbReference type="GO" id="GO:0005524">
    <property type="term" value="F:ATP binding"/>
    <property type="evidence" value="ECO:0007669"/>
    <property type="project" value="UniProtKB-UniRule"/>
</dbReference>
<dbReference type="EC" id="6.3.4.15" evidence="6"/>
<dbReference type="InterPro" id="IPR036388">
    <property type="entry name" value="WH-like_DNA-bd_sf"/>
</dbReference>
<evidence type="ECO:0000256" key="5">
    <source>
        <dbReference type="ARBA" id="ARBA00047846"/>
    </source>
</evidence>
<dbReference type="InterPro" id="IPR013196">
    <property type="entry name" value="HTH_11"/>
</dbReference>
<dbReference type="PANTHER" id="PTHR12835:SF5">
    <property type="entry name" value="BIOTIN--PROTEIN LIGASE"/>
    <property type="match status" value="1"/>
</dbReference>
<dbReference type="PANTHER" id="PTHR12835">
    <property type="entry name" value="BIOTIN PROTEIN LIGASE"/>
    <property type="match status" value="1"/>
</dbReference>
<dbReference type="InterPro" id="IPR045864">
    <property type="entry name" value="aa-tRNA-synth_II/BPL/LPL"/>
</dbReference>
<evidence type="ECO:0000256" key="6">
    <source>
        <dbReference type="HAMAP-Rule" id="MF_00978"/>
    </source>
</evidence>
<proteinExistence type="inferred from homology"/>
<dbReference type="Pfam" id="PF08279">
    <property type="entry name" value="HTH_11"/>
    <property type="match status" value="1"/>
</dbReference>
<sequence length="304" mass="34453">MHLAWANDKFVSGVEMSNALDISRVAVWKHIKTLVNEGYDIESSPRGYGLATCRDLVRFSLERTTENILFSPSIDSTMDEARRLAREGVPHFTVVIAEQQTKGRGRLNRAWSSQKGGLWFTIILRPDLPPQLSFKVNFAASLCLAKTLNQLFNINAKVKWPNDILINNQKLVGLLSEMETRGDMISFVNVGIGINVNNQPEKEQPNAVSISTLLGQKVSRTKILAAFLDRFQRTLDNILERNIIELWKEQTATIGRQVRIETFKDHFQGLALDVDDTGALILMDEDHTTRRVIYGDCFYQETQS</sequence>
<accession>C0QI50</accession>
<keyword evidence="1 6" id="KW-0436">Ligase</keyword>
<dbReference type="Proteomes" id="UP000000442">
    <property type="component" value="Chromosome"/>
</dbReference>
<dbReference type="GO" id="GO:0005737">
    <property type="term" value="C:cytoplasm"/>
    <property type="evidence" value="ECO:0007669"/>
    <property type="project" value="TreeGrafter"/>
</dbReference>
<dbReference type="GO" id="GO:0003677">
    <property type="term" value="F:DNA binding"/>
    <property type="evidence" value="ECO:0007669"/>
    <property type="project" value="UniProtKB-UniRule"/>
</dbReference>
<dbReference type="NCBIfam" id="TIGR00121">
    <property type="entry name" value="birA_ligase"/>
    <property type="match status" value="1"/>
</dbReference>
<dbReference type="InterPro" id="IPR003142">
    <property type="entry name" value="BPL_C"/>
</dbReference>
<comment type="catalytic activity">
    <reaction evidence="5 6">
        <text>biotin + L-lysyl-[protein] + ATP = N(6)-biotinyl-L-lysyl-[protein] + AMP + diphosphate + H(+)</text>
        <dbReference type="Rhea" id="RHEA:11756"/>
        <dbReference type="Rhea" id="RHEA-COMP:9752"/>
        <dbReference type="Rhea" id="RHEA-COMP:10505"/>
        <dbReference type="ChEBI" id="CHEBI:15378"/>
        <dbReference type="ChEBI" id="CHEBI:29969"/>
        <dbReference type="ChEBI" id="CHEBI:30616"/>
        <dbReference type="ChEBI" id="CHEBI:33019"/>
        <dbReference type="ChEBI" id="CHEBI:57586"/>
        <dbReference type="ChEBI" id="CHEBI:83144"/>
        <dbReference type="ChEBI" id="CHEBI:456215"/>
        <dbReference type="EC" id="6.3.4.15"/>
    </reaction>
</comment>
<dbReference type="STRING" id="177437.HRM2_26920"/>
<evidence type="ECO:0000256" key="4">
    <source>
        <dbReference type="ARBA" id="ARBA00023267"/>
    </source>
</evidence>
<keyword evidence="4 6" id="KW-0092">Biotin</keyword>
<dbReference type="eggNOG" id="COG1654">
    <property type="taxonomic scope" value="Bacteria"/>
</dbReference>
<dbReference type="Gene3D" id="2.30.30.100">
    <property type="match status" value="1"/>
</dbReference>
<evidence type="ECO:0000256" key="3">
    <source>
        <dbReference type="ARBA" id="ARBA00022840"/>
    </source>
</evidence>
<evidence type="ECO:0000256" key="2">
    <source>
        <dbReference type="ARBA" id="ARBA00022741"/>
    </source>
</evidence>
<dbReference type="GO" id="GO:0006355">
    <property type="term" value="P:regulation of DNA-templated transcription"/>
    <property type="evidence" value="ECO:0007669"/>
    <property type="project" value="UniProtKB-UniRule"/>
</dbReference>
<dbReference type="Gene3D" id="1.10.10.10">
    <property type="entry name" value="Winged helix-like DNA-binding domain superfamily/Winged helix DNA-binding domain"/>
    <property type="match status" value="1"/>
</dbReference>
<dbReference type="Gene3D" id="3.30.930.10">
    <property type="entry name" value="Bira Bifunctional Protein, Domain 2"/>
    <property type="match status" value="1"/>
</dbReference>
<feature type="domain" description="BPL/LPL catalytic" evidence="7">
    <location>
        <begin position="51"/>
        <end position="239"/>
    </location>
</feature>
<comment type="similarity">
    <text evidence="6">Belongs to the biotin--protein ligase family.</text>
</comment>
<evidence type="ECO:0000313" key="9">
    <source>
        <dbReference type="Proteomes" id="UP000000442"/>
    </source>
</evidence>
<dbReference type="SUPFAM" id="SSF55681">
    <property type="entry name" value="Class II aaRS and biotin synthetases"/>
    <property type="match status" value="1"/>
</dbReference>
<dbReference type="GO" id="GO:0004077">
    <property type="term" value="F:biotin--[biotin carboxyl-carrier protein] ligase activity"/>
    <property type="evidence" value="ECO:0007669"/>
    <property type="project" value="UniProtKB-UniRule"/>
</dbReference>
<dbReference type="EMBL" id="CP001087">
    <property type="protein sequence ID" value="ACN15786.1"/>
    <property type="molecule type" value="Genomic_DNA"/>
</dbReference>
<dbReference type="Pfam" id="PF02237">
    <property type="entry name" value="BPL_C"/>
    <property type="match status" value="1"/>
</dbReference>
<keyword evidence="6" id="KW-0238">DNA-binding</keyword>
<dbReference type="eggNOG" id="COG0340">
    <property type="taxonomic scope" value="Bacteria"/>
</dbReference>
<feature type="binding site" evidence="6">
    <location>
        <position position="170"/>
    </location>
    <ligand>
        <name>biotin</name>
        <dbReference type="ChEBI" id="CHEBI:57586"/>
    </ligand>
</feature>
<organism evidence="8 9">
    <name type="scientific">Desulforapulum autotrophicum (strain ATCC 43914 / DSM 3382 / VKM B-1955 / HRM2)</name>
    <name type="common">Desulfobacterium autotrophicum</name>
    <dbReference type="NCBI Taxonomy" id="177437"/>
    <lineage>
        <taxon>Bacteria</taxon>
        <taxon>Pseudomonadati</taxon>
        <taxon>Thermodesulfobacteriota</taxon>
        <taxon>Desulfobacteria</taxon>
        <taxon>Desulfobacterales</taxon>
        <taxon>Desulfobacteraceae</taxon>
        <taxon>Desulforapulum</taxon>
    </lineage>
</organism>
<dbReference type="CDD" id="cd16442">
    <property type="entry name" value="BPL"/>
    <property type="match status" value="1"/>
</dbReference>
<keyword evidence="6" id="KW-0805">Transcription regulation</keyword>
<comment type="function">
    <text evidence="6">Acts both as a biotin--[acetyl-CoA-carboxylase] ligase and a repressor.</text>
</comment>
<evidence type="ECO:0000313" key="8">
    <source>
        <dbReference type="EMBL" id="ACN15786.1"/>
    </source>
</evidence>
<feature type="binding site" evidence="6">
    <location>
        <begin position="104"/>
        <end position="106"/>
    </location>
    <ligand>
        <name>biotin</name>
        <dbReference type="ChEBI" id="CHEBI:57586"/>
    </ligand>
</feature>
<dbReference type="InterPro" id="IPR036390">
    <property type="entry name" value="WH_DNA-bd_sf"/>
</dbReference>
<dbReference type="AlphaFoldDB" id="C0QI50"/>
<dbReference type="InterPro" id="IPR030855">
    <property type="entry name" value="Bifunct_BirA"/>
</dbReference>
<reference evidence="8 9" key="1">
    <citation type="journal article" date="2009" name="Environ. Microbiol.">
        <title>Genome sequence of Desulfobacterium autotrophicum HRM2, a marine sulfate reducer oxidizing organic carbon completely to carbon dioxide.</title>
        <authorList>
            <person name="Strittmatter A.W."/>
            <person name="Liesegang H."/>
            <person name="Rabus R."/>
            <person name="Decker I."/>
            <person name="Amann J."/>
            <person name="Andres S."/>
            <person name="Henne A."/>
            <person name="Fricke W.F."/>
            <person name="Martinez-Arias R."/>
            <person name="Bartels D."/>
            <person name="Goesmann A."/>
            <person name="Krause L."/>
            <person name="Puehler A."/>
            <person name="Klenk H.P."/>
            <person name="Richter M."/>
            <person name="Schuler M."/>
            <person name="Gloeckner F.O."/>
            <person name="Meyerdierks A."/>
            <person name="Gottschalk G."/>
            <person name="Amann R."/>
        </authorList>
    </citation>
    <scope>NUCLEOTIDE SEQUENCE [LARGE SCALE GENOMIC DNA]</scope>
    <source>
        <strain evidence="9">ATCC 43914 / DSM 3382 / HRM2</strain>
    </source>
</reference>
<name>C0QI50_DESAH</name>
<dbReference type="KEGG" id="dat:HRM2_26920"/>
<dbReference type="HAMAP" id="MF_00978">
    <property type="entry name" value="Bifunct_BirA"/>
    <property type="match status" value="1"/>
</dbReference>
<comment type="caution">
    <text evidence="6">Lacks conserved residue(s) required for the propagation of feature annotation.</text>
</comment>
<keyword evidence="2 6" id="KW-0547">Nucleotide-binding</keyword>
<keyword evidence="6" id="KW-0678">Repressor</keyword>
<evidence type="ECO:0000259" key="7">
    <source>
        <dbReference type="PROSITE" id="PS51733"/>
    </source>
</evidence>
<dbReference type="PROSITE" id="PS51733">
    <property type="entry name" value="BPL_LPL_CATALYTIC"/>
    <property type="match status" value="1"/>
</dbReference>
<keyword evidence="9" id="KW-1185">Reference proteome</keyword>
<dbReference type="InterPro" id="IPR008988">
    <property type="entry name" value="Transcriptional_repressor_C"/>
</dbReference>
<feature type="binding site" evidence="6">
    <location>
        <position position="100"/>
    </location>
    <ligand>
        <name>biotin</name>
        <dbReference type="ChEBI" id="CHEBI:57586"/>
    </ligand>
</feature>
<evidence type="ECO:0000256" key="1">
    <source>
        <dbReference type="ARBA" id="ARBA00022598"/>
    </source>
</evidence>
<dbReference type="Pfam" id="PF03099">
    <property type="entry name" value="BPL_LplA_LipB"/>
    <property type="match status" value="1"/>
</dbReference>
<protein>
    <recommendedName>
        <fullName evidence="6">Bifunctional ligase/repressor BirA</fullName>
    </recommendedName>
    <alternativeName>
        <fullName evidence="6">Biotin--[acetyl-CoA-carboxylase] ligase</fullName>
        <ecNumber evidence="6">6.3.4.15</ecNumber>
    </alternativeName>
    <alternativeName>
        <fullName evidence="6">Biotin--protein ligase</fullName>
    </alternativeName>
    <alternativeName>
        <fullName evidence="6">Biotin-[acetyl-CoA carboxylase] synthetase</fullName>
    </alternativeName>
</protein>
<keyword evidence="3 6" id="KW-0067">ATP-binding</keyword>
<gene>
    <name evidence="6 8" type="primary">birA</name>
    <name evidence="8" type="ordered locus">HRM2_26920</name>
</gene>
<dbReference type="SUPFAM" id="SSF50037">
    <property type="entry name" value="C-terminal domain of transcriptional repressors"/>
    <property type="match status" value="1"/>
</dbReference>
<dbReference type="SUPFAM" id="SSF46785">
    <property type="entry name" value="Winged helix' DNA-binding domain"/>
    <property type="match status" value="1"/>
</dbReference>